<feature type="domain" description="Glycosyl transferase family 1" evidence="2">
    <location>
        <begin position="202"/>
        <end position="295"/>
    </location>
</feature>
<evidence type="ECO:0000259" key="2">
    <source>
        <dbReference type="Pfam" id="PF00534"/>
    </source>
</evidence>
<dbReference type="EMBL" id="CP139368">
    <property type="protein sequence ID" value="WPR89397.1"/>
    <property type="molecule type" value="Genomic_DNA"/>
</dbReference>
<dbReference type="Pfam" id="PF00534">
    <property type="entry name" value="Glycos_transf_1"/>
    <property type="match status" value="1"/>
</dbReference>
<evidence type="ECO:0000256" key="1">
    <source>
        <dbReference type="ARBA" id="ARBA00022679"/>
    </source>
</evidence>
<evidence type="ECO:0000313" key="4">
    <source>
        <dbReference type="Proteomes" id="UP001323798"/>
    </source>
</evidence>
<dbReference type="PANTHER" id="PTHR12526:SF627">
    <property type="entry name" value="D-RHAMNOSYLTRANSFERASE WBPZ"/>
    <property type="match status" value="1"/>
</dbReference>
<reference evidence="3 4" key="1">
    <citation type="submission" date="2023-11" db="EMBL/GenBank/DDBJ databases">
        <title>Genome sequence of Microbacterium rhizosphaerae KACC 19337.</title>
        <authorList>
            <person name="Choi H."/>
            <person name="Kim S."/>
            <person name="Kim Y."/>
            <person name="Kwon S.-W."/>
            <person name="Heo J."/>
        </authorList>
    </citation>
    <scope>NUCLEOTIDE SEQUENCE [LARGE SCALE GENOMIC DNA]</scope>
    <source>
        <strain evidence="3 4">KACC 19337</strain>
    </source>
</reference>
<organism evidence="3 4">
    <name type="scientific">Microbacterium rhizosphaerae</name>
    <dbReference type="NCBI Taxonomy" id="1678237"/>
    <lineage>
        <taxon>Bacteria</taxon>
        <taxon>Bacillati</taxon>
        <taxon>Actinomycetota</taxon>
        <taxon>Actinomycetes</taxon>
        <taxon>Micrococcales</taxon>
        <taxon>Microbacteriaceae</taxon>
        <taxon>Microbacterium</taxon>
    </lineage>
</organism>
<dbReference type="SUPFAM" id="SSF53756">
    <property type="entry name" value="UDP-Glycosyltransferase/glycogen phosphorylase"/>
    <property type="match status" value="1"/>
</dbReference>
<dbReference type="InterPro" id="IPR001296">
    <property type="entry name" value="Glyco_trans_1"/>
</dbReference>
<keyword evidence="1 3" id="KW-0808">Transferase</keyword>
<gene>
    <name evidence="3" type="ORF">SM116_16805</name>
</gene>
<proteinExistence type="predicted"/>
<dbReference type="EC" id="2.4.-.-" evidence="3"/>
<accession>A0ABZ0SJ37</accession>
<keyword evidence="4" id="KW-1185">Reference proteome</keyword>
<keyword evidence="3" id="KW-0328">Glycosyltransferase</keyword>
<evidence type="ECO:0000313" key="3">
    <source>
        <dbReference type="EMBL" id="WPR89397.1"/>
    </source>
</evidence>
<protein>
    <submittedName>
        <fullName evidence="3">Glycosyltransferase</fullName>
        <ecNumber evidence="3">2.4.-.-</ecNumber>
    </submittedName>
</protein>
<sequence length="335" mass="36517">MRVLFWHLHTSYTNAFVAGRHEYLLPVDTAGDAGCRGLEGHDWPRARGASWRELRGDPVDVVVLQRPGEIDVVHEMTGRRPGRDIPAVYLEHSVPGPDACRSIHPLADSPDIPIVHVSDFNRLYWDSGRARTFVIHPGIPDPGLQYTGELDRIGVVINDPVVHGRAAGTDLLPRFGRIAAVDVFGRGGNELIRSLAADAGGVHAGGDLPPARLATELARHRVYLHPSRWTSLGFALLEAMQLGMPIVAVPGPGIARAVPTDVGVVSADVDVLCHAVADCMEDPELAREMGARARRHALVHYGHERFLRDWDDVLVEVAAGDGRERSLATAERRLS</sequence>
<dbReference type="GO" id="GO:0016757">
    <property type="term" value="F:glycosyltransferase activity"/>
    <property type="evidence" value="ECO:0007669"/>
    <property type="project" value="UniProtKB-KW"/>
</dbReference>
<name>A0ABZ0SJ37_9MICO</name>
<dbReference type="Proteomes" id="UP001323798">
    <property type="component" value="Chromosome"/>
</dbReference>
<dbReference type="Gene3D" id="3.40.50.2000">
    <property type="entry name" value="Glycogen Phosphorylase B"/>
    <property type="match status" value="1"/>
</dbReference>
<dbReference type="PANTHER" id="PTHR12526">
    <property type="entry name" value="GLYCOSYLTRANSFERASE"/>
    <property type="match status" value="1"/>
</dbReference>
<dbReference type="RefSeq" id="WP_320942113.1">
    <property type="nucleotide sequence ID" value="NZ_BAABEU010000001.1"/>
</dbReference>